<reference evidence="2 3" key="1">
    <citation type="submission" date="2020-09" db="EMBL/GenBank/DDBJ databases">
        <title>De no assembly of potato wild relative species, Solanum commersonii.</title>
        <authorList>
            <person name="Cho K."/>
        </authorList>
    </citation>
    <scope>NUCLEOTIDE SEQUENCE [LARGE SCALE GENOMIC DNA]</scope>
    <source>
        <strain evidence="2">LZ3.2</strain>
        <tissue evidence="2">Leaf</tissue>
    </source>
</reference>
<accession>A0A9J5WL41</accession>
<comment type="caution">
    <text evidence="2">The sequence shown here is derived from an EMBL/GenBank/DDBJ whole genome shotgun (WGS) entry which is preliminary data.</text>
</comment>
<keyword evidence="3" id="KW-1185">Reference proteome</keyword>
<organism evidence="2 3">
    <name type="scientific">Solanum commersonii</name>
    <name type="common">Commerson's wild potato</name>
    <name type="synonym">Commerson's nightshade</name>
    <dbReference type="NCBI Taxonomy" id="4109"/>
    <lineage>
        <taxon>Eukaryota</taxon>
        <taxon>Viridiplantae</taxon>
        <taxon>Streptophyta</taxon>
        <taxon>Embryophyta</taxon>
        <taxon>Tracheophyta</taxon>
        <taxon>Spermatophyta</taxon>
        <taxon>Magnoliopsida</taxon>
        <taxon>eudicotyledons</taxon>
        <taxon>Gunneridae</taxon>
        <taxon>Pentapetalae</taxon>
        <taxon>asterids</taxon>
        <taxon>lamiids</taxon>
        <taxon>Solanales</taxon>
        <taxon>Solanaceae</taxon>
        <taxon>Solanoideae</taxon>
        <taxon>Solaneae</taxon>
        <taxon>Solanum</taxon>
    </lineage>
</organism>
<evidence type="ECO:0000313" key="3">
    <source>
        <dbReference type="Proteomes" id="UP000824120"/>
    </source>
</evidence>
<evidence type="ECO:0000256" key="1">
    <source>
        <dbReference type="SAM" id="MobiDB-lite"/>
    </source>
</evidence>
<dbReference type="AlphaFoldDB" id="A0A9J5WL41"/>
<dbReference type="Proteomes" id="UP000824120">
    <property type="component" value="Chromosome 11"/>
</dbReference>
<gene>
    <name evidence="2" type="ORF">H5410_056235</name>
</gene>
<dbReference type="EMBL" id="JACXVP010000011">
    <property type="protein sequence ID" value="KAG5576101.1"/>
    <property type="molecule type" value="Genomic_DNA"/>
</dbReference>
<sequence>MLLKYNILQVIFVICRELNKSTCPLPIISNRSFGVVAFFHSSNSIISFLLRPQGFSLRKGECTRQKSSGGGESIPKKDTKIWTRNRA</sequence>
<name>A0A9J5WL41_SOLCO</name>
<feature type="region of interest" description="Disordered" evidence="1">
    <location>
        <begin position="61"/>
        <end position="87"/>
    </location>
</feature>
<protein>
    <submittedName>
        <fullName evidence="2">Uncharacterized protein</fullName>
    </submittedName>
</protein>
<evidence type="ECO:0000313" key="2">
    <source>
        <dbReference type="EMBL" id="KAG5576101.1"/>
    </source>
</evidence>
<proteinExistence type="predicted"/>